<feature type="transmembrane region" description="Helical" evidence="5">
    <location>
        <begin position="28"/>
        <end position="46"/>
    </location>
</feature>
<name>A0A4R8ZDN3_9MICO</name>
<feature type="compositionally biased region" description="Polar residues" evidence="4">
    <location>
        <begin position="1"/>
        <end position="13"/>
    </location>
</feature>
<feature type="domain" description="Penicillin-binding protein dimerisation" evidence="7">
    <location>
        <begin position="71"/>
        <end position="213"/>
    </location>
</feature>
<dbReference type="GO" id="GO:0008658">
    <property type="term" value="F:penicillin binding"/>
    <property type="evidence" value="ECO:0007669"/>
    <property type="project" value="InterPro"/>
</dbReference>
<keyword evidence="5" id="KW-1133">Transmembrane helix</keyword>
<dbReference type="RefSeq" id="WP_134573395.1">
    <property type="nucleotide sequence ID" value="NZ_SOGT01000015.1"/>
</dbReference>
<dbReference type="GO" id="GO:0005886">
    <property type="term" value="C:plasma membrane"/>
    <property type="evidence" value="ECO:0007669"/>
    <property type="project" value="TreeGrafter"/>
</dbReference>
<dbReference type="OrthoDB" id="9789078at2"/>
<dbReference type="Gene3D" id="3.40.710.10">
    <property type="entry name" value="DD-peptidase/beta-lactamase superfamily"/>
    <property type="match status" value="1"/>
</dbReference>
<evidence type="ECO:0000256" key="2">
    <source>
        <dbReference type="ARBA" id="ARBA00007171"/>
    </source>
</evidence>
<dbReference type="Gene3D" id="3.30.450.330">
    <property type="match status" value="1"/>
</dbReference>
<dbReference type="SUPFAM" id="SSF56519">
    <property type="entry name" value="Penicillin binding protein dimerisation domain"/>
    <property type="match status" value="1"/>
</dbReference>
<dbReference type="InterPro" id="IPR050515">
    <property type="entry name" value="Beta-lactam/transpept"/>
</dbReference>
<proteinExistence type="inferred from homology"/>
<dbReference type="Gene3D" id="3.90.1310.10">
    <property type="entry name" value="Penicillin-binding protein 2a (Domain 2)"/>
    <property type="match status" value="1"/>
</dbReference>
<keyword evidence="9" id="KW-1185">Reference proteome</keyword>
<dbReference type="Proteomes" id="UP000298424">
    <property type="component" value="Unassembled WGS sequence"/>
</dbReference>
<keyword evidence="3 5" id="KW-0472">Membrane</keyword>
<evidence type="ECO:0000256" key="1">
    <source>
        <dbReference type="ARBA" id="ARBA00004370"/>
    </source>
</evidence>
<feature type="domain" description="Penicillin-binding protein transpeptidase" evidence="6">
    <location>
        <begin position="278"/>
        <end position="584"/>
    </location>
</feature>
<keyword evidence="5" id="KW-0812">Transmembrane</keyword>
<evidence type="ECO:0000313" key="9">
    <source>
        <dbReference type="Proteomes" id="UP000298424"/>
    </source>
</evidence>
<comment type="caution">
    <text evidence="8">The sequence shown here is derived from an EMBL/GenBank/DDBJ whole genome shotgun (WGS) entry which is preliminary data.</text>
</comment>
<evidence type="ECO:0000256" key="5">
    <source>
        <dbReference type="SAM" id="Phobius"/>
    </source>
</evidence>
<dbReference type="SUPFAM" id="SSF56601">
    <property type="entry name" value="beta-lactamase/transpeptidase-like"/>
    <property type="match status" value="1"/>
</dbReference>
<dbReference type="Pfam" id="PF03717">
    <property type="entry name" value="PBP_dimer"/>
    <property type="match status" value="1"/>
</dbReference>
<dbReference type="Pfam" id="PF00905">
    <property type="entry name" value="Transpeptidase"/>
    <property type="match status" value="1"/>
</dbReference>
<dbReference type="EMBL" id="SOGT01000015">
    <property type="protein sequence ID" value="TFD23867.1"/>
    <property type="molecule type" value="Genomic_DNA"/>
</dbReference>
<dbReference type="PANTHER" id="PTHR30627">
    <property type="entry name" value="PEPTIDOGLYCAN D,D-TRANSPEPTIDASE"/>
    <property type="match status" value="1"/>
</dbReference>
<comment type="similarity">
    <text evidence="2">Belongs to the transpeptidase family.</text>
</comment>
<feature type="region of interest" description="Disordered" evidence="4">
    <location>
        <begin position="1"/>
        <end position="21"/>
    </location>
</feature>
<dbReference type="InterPro" id="IPR001460">
    <property type="entry name" value="PCN-bd_Tpept"/>
</dbReference>
<dbReference type="InterPro" id="IPR012338">
    <property type="entry name" value="Beta-lactam/transpept-like"/>
</dbReference>
<evidence type="ECO:0000259" key="7">
    <source>
        <dbReference type="Pfam" id="PF03717"/>
    </source>
</evidence>
<evidence type="ECO:0000313" key="8">
    <source>
        <dbReference type="EMBL" id="TFD23867.1"/>
    </source>
</evidence>
<evidence type="ECO:0000256" key="4">
    <source>
        <dbReference type="SAM" id="MobiDB-lite"/>
    </source>
</evidence>
<gene>
    <name evidence="8" type="ORF">E3T27_13800</name>
</gene>
<reference evidence="8 9" key="1">
    <citation type="submission" date="2019-03" db="EMBL/GenBank/DDBJ databases">
        <title>Genomics of glacier-inhabiting Cryobacterium strains.</title>
        <authorList>
            <person name="Liu Q."/>
            <person name="Xin Y.-H."/>
        </authorList>
    </citation>
    <scope>NUCLEOTIDE SEQUENCE [LARGE SCALE GENOMIC DNA]</scope>
    <source>
        <strain evidence="8 9">TMT1-1</strain>
    </source>
</reference>
<evidence type="ECO:0000259" key="6">
    <source>
        <dbReference type="Pfam" id="PF00905"/>
    </source>
</evidence>
<evidence type="ECO:0000256" key="3">
    <source>
        <dbReference type="ARBA" id="ARBA00023136"/>
    </source>
</evidence>
<dbReference type="GO" id="GO:0071555">
    <property type="term" value="P:cell wall organization"/>
    <property type="evidence" value="ECO:0007669"/>
    <property type="project" value="TreeGrafter"/>
</dbReference>
<dbReference type="AlphaFoldDB" id="A0A4R8ZDN3"/>
<organism evidence="8 9">
    <name type="scientific">Cryobacterium lyxosi</name>
    <dbReference type="NCBI Taxonomy" id="1259228"/>
    <lineage>
        <taxon>Bacteria</taxon>
        <taxon>Bacillati</taxon>
        <taxon>Actinomycetota</taxon>
        <taxon>Actinomycetes</taxon>
        <taxon>Micrococcales</taxon>
        <taxon>Microbacteriaceae</taxon>
        <taxon>Cryobacterium</taxon>
    </lineage>
</organism>
<accession>A0A4R8ZDN3</accession>
<dbReference type="InterPro" id="IPR036138">
    <property type="entry name" value="PBP_dimer_sf"/>
</dbReference>
<comment type="subcellular location">
    <subcellularLocation>
        <location evidence="1">Membrane</location>
    </subcellularLocation>
</comment>
<dbReference type="PANTHER" id="PTHR30627:SF1">
    <property type="entry name" value="PEPTIDOGLYCAN D,D-TRANSPEPTIDASE FTSI"/>
    <property type="match status" value="1"/>
</dbReference>
<sequence length="607" mass="64103">MSVRNSSARQTGARTNPTNSRSSRRRTFFTLVVLFAVIGVFLVRLVDIQVVQADSLTADSVGNRSVGQVVYGSRGEIVDANGVVLAGTVMRYNITMSPVNATPFKRTVDGKKVVISVAEAAAEIGAATGQTGDAILLTIGAALEANAKANFAYIAQKVDVDVLRAVQELHIPWTYSENSPSRVYPNGAVAGNMLGYLSGEGVPQAGLESGQNTCLGSTNGSETYEKGADGVRIPGSSVTSTEAVDGGDVITTIDSDLNWFVQQTLAARAQETGAAWATAVVQDVKTGKLLAVADYPSVDPNNVGGTKNPEDRGSRAFTQSFEPGSTFKALTMASVLDAGAATLETGIVAPYRYLPANGANINDSHAHPDQHMTLTGVLIDSSNTGMSKFGEKLTDQQRYDYMTAFGVGTPTETGFPREDGGILHPVDEWDNQTSYATMFGQGLTTTALQVASIYQTIANDGVRMPVQLVEGCRQADGTMANVPDQVGTRVLSEKAAQDTSDVLEMVYQKSWVQSKWNIPGYRVAAKTGTAQMPDGQGGYSNGYLVSVSGYAPADDPQYVVSVSIADPVKLNTSAAPAPVFQEIMSQVLKKYRAVPSGATAPDLPSTW</sequence>
<dbReference type="InterPro" id="IPR005311">
    <property type="entry name" value="PBP_dimer"/>
</dbReference>
<protein>
    <submittedName>
        <fullName evidence="8">Penicillin-binding protein 2</fullName>
    </submittedName>
</protein>